<keyword evidence="2" id="KW-1185">Reference proteome</keyword>
<dbReference type="SUPFAM" id="SSF89733">
    <property type="entry name" value="L-sulfolactate dehydrogenase-like"/>
    <property type="match status" value="1"/>
</dbReference>
<dbReference type="Gene3D" id="3.30.1370.60">
    <property type="entry name" value="Hypothetical oxidoreductase yiak, domain 2"/>
    <property type="match status" value="1"/>
</dbReference>
<dbReference type="RefSeq" id="WP_029052636.1">
    <property type="nucleotide sequence ID" value="NZ_CP015108.1"/>
</dbReference>
<accession>A0ABM6JXN5</accession>
<dbReference type="Pfam" id="PF12525">
    <property type="entry name" value="DUF3726"/>
    <property type="match status" value="1"/>
</dbReference>
<evidence type="ECO:0008006" key="3">
    <source>
        <dbReference type="Google" id="ProtNLM"/>
    </source>
</evidence>
<sequence length="266" mass="29978">MRVSHLELYTHCKKIFQALGVPYGYAEEGAETVANAEFLGLYGLQQLYDELQDLQGEFEELEVLNESDRVTVIDGGKQSGMLLGKACADYLIARLEAQPSVAVCVRDARPSRVLAQQAMYISKKGLASIILYKKPSHSSLIISSPNFAYPIMVHKRNNEDIMEGINKELGLTGDQKLKLPTVTTRFCIFGTTKIEAIDEVIERFENTIDTSYILTTTDDFEQRWESSWQFGTEVSRELWLDLNETGKRMLVESTDQSRERGAGEMA</sequence>
<name>A0ABM6JXN5_SPOUR</name>
<evidence type="ECO:0000313" key="1">
    <source>
        <dbReference type="EMBL" id="ARF14989.1"/>
    </source>
</evidence>
<dbReference type="InterPro" id="IPR022201">
    <property type="entry name" value="DUF3726"/>
</dbReference>
<evidence type="ECO:0000313" key="2">
    <source>
        <dbReference type="Proteomes" id="UP000192486"/>
    </source>
</evidence>
<gene>
    <name evidence="1" type="ORF">SporoS204_12995</name>
</gene>
<dbReference type="InterPro" id="IPR043143">
    <property type="entry name" value="Mal/L-sulf/L-lact_DH-like_NADP"/>
</dbReference>
<dbReference type="EMBL" id="CP015108">
    <property type="protein sequence ID" value="ARF14989.1"/>
    <property type="molecule type" value="Genomic_DNA"/>
</dbReference>
<reference evidence="1 2" key="1">
    <citation type="submission" date="2016-04" db="EMBL/GenBank/DDBJ databases">
        <title>Comparative Genomics and Epigenetics of Sporosarcina ureae.</title>
        <authorList>
            <person name="Oliver A.S."/>
            <person name="Cooper K.K."/>
        </authorList>
    </citation>
    <scope>NUCLEOTIDE SEQUENCE [LARGE SCALE GENOMIC DNA]</scope>
    <source>
        <strain evidence="1 2">S204</strain>
    </source>
</reference>
<dbReference type="InterPro" id="IPR036111">
    <property type="entry name" value="Mal/L-sulfo/L-lacto_DH-like_sf"/>
</dbReference>
<organism evidence="1 2">
    <name type="scientific">Sporosarcina ureae</name>
    <dbReference type="NCBI Taxonomy" id="1571"/>
    <lineage>
        <taxon>Bacteria</taxon>
        <taxon>Bacillati</taxon>
        <taxon>Bacillota</taxon>
        <taxon>Bacilli</taxon>
        <taxon>Bacillales</taxon>
        <taxon>Caryophanaceae</taxon>
        <taxon>Sporosarcina</taxon>
    </lineage>
</organism>
<proteinExistence type="predicted"/>
<protein>
    <recommendedName>
        <fullName evidence="3">DUF3726 domain-containing protein</fullName>
    </recommendedName>
</protein>
<dbReference type="Proteomes" id="UP000192486">
    <property type="component" value="Chromosome"/>
</dbReference>